<evidence type="ECO:0000256" key="1">
    <source>
        <dbReference type="SAM" id="MobiDB-lite"/>
    </source>
</evidence>
<feature type="domain" description="WW" evidence="2">
    <location>
        <begin position="9"/>
        <end position="43"/>
    </location>
</feature>
<protein>
    <recommendedName>
        <fullName evidence="2">WW domain-containing protein</fullName>
    </recommendedName>
</protein>
<reference evidence="3" key="1">
    <citation type="submission" date="2021-01" db="EMBL/GenBank/DDBJ databases">
        <authorList>
            <person name="Corre E."/>
            <person name="Pelletier E."/>
            <person name="Niang G."/>
            <person name="Scheremetjew M."/>
            <person name="Finn R."/>
            <person name="Kale V."/>
            <person name="Holt S."/>
            <person name="Cochrane G."/>
            <person name="Meng A."/>
            <person name="Brown T."/>
            <person name="Cohen L."/>
        </authorList>
    </citation>
    <scope>NUCLEOTIDE SEQUENCE</scope>
    <source>
        <strain evidence="3">CCMP3107</strain>
    </source>
</reference>
<evidence type="ECO:0000313" key="3">
    <source>
        <dbReference type="EMBL" id="CAE0632955.1"/>
    </source>
</evidence>
<name>A0A7S3XV39_HETAK</name>
<gene>
    <name evidence="3" type="ORF">HAKA00212_LOCUS11667</name>
</gene>
<dbReference type="SMART" id="SM00456">
    <property type="entry name" value="WW"/>
    <property type="match status" value="1"/>
</dbReference>
<dbReference type="Gene3D" id="2.20.70.10">
    <property type="match status" value="1"/>
</dbReference>
<dbReference type="CDD" id="cd00201">
    <property type="entry name" value="WW"/>
    <property type="match status" value="1"/>
</dbReference>
<feature type="region of interest" description="Disordered" evidence="1">
    <location>
        <begin position="1"/>
        <end position="22"/>
    </location>
</feature>
<feature type="compositionally biased region" description="Polar residues" evidence="1">
    <location>
        <begin position="8"/>
        <end position="22"/>
    </location>
</feature>
<dbReference type="Pfam" id="PF00397">
    <property type="entry name" value="WW"/>
    <property type="match status" value="1"/>
</dbReference>
<accession>A0A7S3XV39</accession>
<dbReference type="PROSITE" id="PS50020">
    <property type="entry name" value="WW_DOMAIN_2"/>
    <property type="match status" value="1"/>
</dbReference>
<dbReference type="InterPro" id="IPR001202">
    <property type="entry name" value="WW_dom"/>
</dbReference>
<organism evidence="3">
    <name type="scientific">Heterosigma akashiwo</name>
    <name type="common">Chromophytic alga</name>
    <name type="synonym">Heterosigma carterae</name>
    <dbReference type="NCBI Taxonomy" id="2829"/>
    <lineage>
        <taxon>Eukaryota</taxon>
        <taxon>Sar</taxon>
        <taxon>Stramenopiles</taxon>
        <taxon>Ochrophyta</taxon>
        <taxon>Raphidophyceae</taxon>
        <taxon>Chattonellales</taxon>
        <taxon>Chattonellaceae</taxon>
        <taxon>Heterosigma</taxon>
    </lineage>
</organism>
<proteinExistence type="predicted"/>
<dbReference type="EMBL" id="HBIU01025236">
    <property type="protein sequence ID" value="CAE0632955.1"/>
    <property type="molecule type" value="Transcribed_RNA"/>
</dbReference>
<evidence type="ECO:0000259" key="2">
    <source>
        <dbReference type="PROSITE" id="PS50020"/>
    </source>
</evidence>
<dbReference type="AlphaFoldDB" id="A0A7S3XV39"/>
<dbReference type="SUPFAM" id="SSF51045">
    <property type="entry name" value="WW domain"/>
    <property type="match status" value="1"/>
</dbReference>
<dbReference type="InterPro" id="IPR036020">
    <property type="entry name" value="WW_dom_sf"/>
</dbReference>
<sequence>MDAESPVVQASPSPWKQYSDPASGNIFWYNEITKVSQWEAPTQEEESTADQATKKIEGETGATVSAAVEADEEAVAQEMDSTADVAVINEGEEETEVAAAEEDAEAAVVQAQTESVGYSNDSPHLWTGYQMKPGPNALAMLPDDIQTYFDPSAHLPDFELKSYEGQARLPEGYQKFSTNFFAHPKVIEAFENRKLAWVHDDDLDNPLNLLSNDEKRAYAVKHVKEQCYGSDTEDTIDVYINEKLMQQDMVNYEGYNVFNIDCRDSDAFPLIAFIVVMDRYGNLVAVHSPKIRAEAISMKDTNTVLFSLISGSGAWEWNWKTDEVVSLPFSPDAHTIAYDHESERYWGLRNAQHFDPSIAQAFDKDGKVVWELSLPGEGQRSSHINFLSLGYGGKAYFSLRSIAAIQSVDIEHQDLEAVIGGHYSHVPVVDRVGGVHHPLPFERKEEPIAVLQRKGWGWTGPWFRQHAGQHLSDALFSLFDNHVTDDKVHFEPDEYGHEEGNSALVVFHYDRATGVATEQYRFDTGDRAKIYGSASVLPSGNVLGNSYPDYVHPADADRQYHVNLWEADARGELAWRAGFKGRNPFDPENFQDPYMHSVSDDDEPPVGWIMYNTERVYEAPVVNRPCLAAATEEGGGATTYLELLPFNTVRTQSDMPGEATLTSASGEVLGSAAFAFQKSWLPRPVRIALAGGASDAEGATLAVENSWGDRREVPLSDLEECPEGGAAASRFFKE</sequence>